<sequence>MKITVTSTKPTNTPGVIVHQLSNGMFVREDPRKGSYHFKLYTPGQAKEHDPKLLGSASTKRKILKMAERLSSGP</sequence>
<gene>
    <name evidence="1" type="ORF">E1298_01590</name>
</gene>
<keyword evidence="2" id="KW-1185">Reference proteome</keyword>
<name>A0A4R5CCH6_9ACTN</name>
<organism evidence="1 2">
    <name type="scientific">Actinomadura rubrisoli</name>
    <dbReference type="NCBI Taxonomy" id="2530368"/>
    <lineage>
        <taxon>Bacteria</taxon>
        <taxon>Bacillati</taxon>
        <taxon>Actinomycetota</taxon>
        <taxon>Actinomycetes</taxon>
        <taxon>Streptosporangiales</taxon>
        <taxon>Thermomonosporaceae</taxon>
        <taxon>Actinomadura</taxon>
    </lineage>
</organism>
<dbReference type="AlphaFoldDB" id="A0A4R5CCH6"/>
<dbReference type="Proteomes" id="UP000294513">
    <property type="component" value="Unassembled WGS sequence"/>
</dbReference>
<dbReference type="RefSeq" id="WP_131888915.1">
    <property type="nucleotide sequence ID" value="NZ_SMKU01000003.1"/>
</dbReference>
<evidence type="ECO:0000313" key="2">
    <source>
        <dbReference type="Proteomes" id="UP000294513"/>
    </source>
</evidence>
<comment type="caution">
    <text evidence="1">The sequence shown here is derived from an EMBL/GenBank/DDBJ whole genome shotgun (WGS) entry which is preliminary data.</text>
</comment>
<proteinExistence type="predicted"/>
<reference evidence="1 2" key="1">
    <citation type="submission" date="2019-03" db="EMBL/GenBank/DDBJ databases">
        <title>Draft genome sequences of novel Actinobacteria.</title>
        <authorList>
            <person name="Sahin N."/>
            <person name="Ay H."/>
            <person name="Saygin H."/>
        </authorList>
    </citation>
    <scope>NUCLEOTIDE SEQUENCE [LARGE SCALE GENOMIC DNA]</scope>
    <source>
        <strain evidence="1 2">H3C3</strain>
    </source>
</reference>
<evidence type="ECO:0000313" key="1">
    <source>
        <dbReference type="EMBL" id="TDD97155.1"/>
    </source>
</evidence>
<protein>
    <submittedName>
        <fullName evidence="1">Uncharacterized protein</fullName>
    </submittedName>
</protein>
<dbReference type="EMBL" id="SMKU01000003">
    <property type="protein sequence ID" value="TDD97155.1"/>
    <property type="molecule type" value="Genomic_DNA"/>
</dbReference>
<accession>A0A4R5CCH6</accession>